<proteinExistence type="predicted"/>
<dbReference type="EMBL" id="LXQA010471987">
    <property type="protein sequence ID" value="MCI53962.1"/>
    <property type="molecule type" value="Genomic_DNA"/>
</dbReference>
<evidence type="ECO:0000313" key="2">
    <source>
        <dbReference type="Proteomes" id="UP000265520"/>
    </source>
</evidence>
<sequence length="28" mass="3229">RGAQWPWRNAPLRSGEDWTVFVDGAARE</sequence>
<comment type="caution">
    <text evidence="1">The sequence shown here is derived from an EMBL/GenBank/DDBJ whole genome shotgun (WGS) entry which is preliminary data.</text>
</comment>
<organism evidence="1 2">
    <name type="scientific">Trifolium medium</name>
    <dbReference type="NCBI Taxonomy" id="97028"/>
    <lineage>
        <taxon>Eukaryota</taxon>
        <taxon>Viridiplantae</taxon>
        <taxon>Streptophyta</taxon>
        <taxon>Embryophyta</taxon>
        <taxon>Tracheophyta</taxon>
        <taxon>Spermatophyta</taxon>
        <taxon>Magnoliopsida</taxon>
        <taxon>eudicotyledons</taxon>
        <taxon>Gunneridae</taxon>
        <taxon>Pentapetalae</taxon>
        <taxon>rosids</taxon>
        <taxon>fabids</taxon>
        <taxon>Fabales</taxon>
        <taxon>Fabaceae</taxon>
        <taxon>Papilionoideae</taxon>
        <taxon>50 kb inversion clade</taxon>
        <taxon>NPAAA clade</taxon>
        <taxon>Hologalegina</taxon>
        <taxon>IRL clade</taxon>
        <taxon>Trifolieae</taxon>
        <taxon>Trifolium</taxon>
    </lineage>
</organism>
<reference evidence="1 2" key="1">
    <citation type="journal article" date="2018" name="Front. Plant Sci.">
        <title>Red Clover (Trifolium pratense) and Zigzag Clover (T. medium) - A Picture of Genomic Similarities and Differences.</title>
        <authorList>
            <person name="Dluhosova J."/>
            <person name="Istvanek J."/>
            <person name="Nedelnik J."/>
            <person name="Repkova J."/>
        </authorList>
    </citation>
    <scope>NUCLEOTIDE SEQUENCE [LARGE SCALE GENOMIC DNA]</scope>
    <source>
        <strain evidence="2">cv. 10/8</strain>
        <tissue evidence="1">Leaf</tissue>
    </source>
</reference>
<accession>A0A392SZN2</accession>
<dbReference type="Proteomes" id="UP000265520">
    <property type="component" value="Unassembled WGS sequence"/>
</dbReference>
<evidence type="ECO:0000313" key="1">
    <source>
        <dbReference type="EMBL" id="MCI53962.1"/>
    </source>
</evidence>
<dbReference type="AlphaFoldDB" id="A0A392SZN2"/>
<protein>
    <submittedName>
        <fullName evidence="1">Uncharacterized protein</fullName>
    </submittedName>
</protein>
<name>A0A392SZN2_9FABA</name>
<feature type="non-terminal residue" evidence="1">
    <location>
        <position position="1"/>
    </location>
</feature>
<keyword evidence="2" id="KW-1185">Reference proteome</keyword>